<evidence type="ECO:0000259" key="2">
    <source>
        <dbReference type="Pfam" id="PF14219"/>
    </source>
</evidence>
<dbReference type="Proteomes" id="UP000734823">
    <property type="component" value="Unassembled WGS sequence"/>
</dbReference>
<comment type="caution">
    <text evidence="3">The sequence shown here is derived from an EMBL/GenBank/DDBJ whole genome shotgun (WGS) entry which is preliminary data.</text>
</comment>
<proteinExistence type="predicted"/>
<sequence>MASVLIAASVGLAIASAVANWNAYLAVVDYKRRDATFEDALAARDLTIEYGATYFFVLAAAAITFLLWLYRARANADLLCDAPHRHSKPWVGGSWFCPVVNLWFPYQVMSDVWKASKPETPWRLESLKQVPGSPLLWVWWACWVGSFVIGRVSALVNDQQTSPTLEKYYTLAIVKSVSAALMIVAGALIIVVIVRIGRWQERPRDDLALATA</sequence>
<keyword evidence="4" id="KW-1185">Reference proteome</keyword>
<organism evidence="3 4">
    <name type="scientific">Actinokineospora xionganensis</name>
    <dbReference type="NCBI Taxonomy" id="2684470"/>
    <lineage>
        <taxon>Bacteria</taxon>
        <taxon>Bacillati</taxon>
        <taxon>Actinomycetota</taxon>
        <taxon>Actinomycetes</taxon>
        <taxon>Pseudonocardiales</taxon>
        <taxon>Pseudonocardiaceae</taxon>
        <taxon>Actinokineospora</taxon>
    </lineage>
</organism>
<evidence type="ECO:0000313" key="3">
    <source>
        <dbReference type="EMBL" id="MBC6446445.1"/>
    </source>
</evidence>
<feature type="transmembrane region" description="Helical" evidence="1">
    <location>
        <begin position="51"/>
        <end position="70"/>
    </location>
</feature>
<dbReference type="EMBL" id="JABVED010000002">
    <property type="protein sequence ID" value="MBC6446445.1"/>
    <property type="molecule type" value="Genomic_DNA"/>
</dbReference>
<evidence type="ECO:0000313" key="4">
    <source>
        <dbReference type="Proteomes" id="UP000734823"/>
    </source>
</evidence>
<name>A0ABR7L1B3_9PSEU</name>
<keyword evidence="1" id="KW-0812">Transmembrane</keyword>
<feature type="transmembrane region" description="Helical" evidence="1">
    <location>
        <begin position="135"/>
        <end position="156"/>
    </location>
</feature>
<dbReference type="RefSeq" id="WP_187218483.1">
    <property type="nucleotide sequence ID" value="NZ_JABVED010000002.1"/>
</dbReference>
<reference evidence="3 4" key="1">
    <citation type="submission" date="2020-06" db="EMBL/GenBank/DDBJ databases">
        <title>Actinokineospora xiongansis sp. nov., isolated from soil of Baiyangdian.</title>
        <authorList>
            <person name="Zhang X."/>
        </authorList>
    </citation>
    <scope>NUCLEOTIDE SEQUENCE [LARGE SCALE GENOMIC DNA]</scope>
    <source>
        <strain evidence="3 4">HBU206404</strain>
    </source>
</reference>
<keyword evidence="1" id="KW-1133">Transmembrane helix</keyword>
<gene>
    <name evidence="3" type="ORF">GPZ80_04560</name>
</gene>
<accession>A0ABR7L1B3</accession>
<feature type="transmembrane region" description="Helical" evidence="1">
    <location>
        <begin position="168"/>
        <end position="194"/>
    </location>
</feature>
<dbReference type="InterPro" id="IPR025565">
    <property type="entry name" value="DUF4328"/>
</dbReference>
<keyword evidence="1" id="KW-0472">Membrane</keyword>
<protein>
    <submittedName>
        <fullName evidence="3">DUF4328 domain-containing protein</fullName>
    </submittedName>
</protein>
<feature type="domain" description="DUF4328" evidence="2">
    <location>
        <begin position="38"/>
        <end position="196"/>
    </location>
</feature>
<evidence type="ECO:0000256" key="1">
    <source>
        <dbReference type="SAM" id="Phobius"/>
    </source>
</evidence>
<dbReference type="Pfam" id="PF14219">
    <property type="entry name" value="DUF4328"/>
    <property type="match status" value="1"/>
</dbReference>